<dbReference type="Gene3D" id="3.30.450.20">
    <property type="entry name" value="PAS domain"/>
    <property type="match status" value="1"/>
</dbReference>
<dbReference type="SUPFAM" id="SSF52091">
    <property type="entry name" value="SpoIIaa-like"/>
    <property type="match status" value="1"/>
</dbReference>
<organism evidence="5 6">
    <name type="scientific">Gracilibacillus salinarum</name>
    <dbReference type="NCBI Taxonomy" id="2932255"/>
    <lineage>
        <taxon>Bacteria</taxon>
        <taxon>Bacillati</taxon>
        <taxon>Bacillota</taxon>
        <taxon>Bacilli</taxon>
        <taxon>Bacillales</taxon>
        <taxon>Bacillaceae</taxon>
        <taxon>Gracilibacillus</taxon>
    </lineage>
</organism>
<dbReference type="Pfam" id="PF01740">
    <property type="entry name" value="STAS"/>
    <property type="match status" value="1"/>
</dbReference>
<feature type="domain" description="PAC" evidence="3">
    <location>
        <begin position="86"/>
        <end position="136"/>
    </location>
</feature>
<dbReference type="EMBL" id="CP095071">
    <property type="protein sequence ID" value="UOQ86798.1"/>
    <property type="molecule type" value="Genomic_DNA"/>
</dbReference>
<accession>A0ABY4GQX0</accession>
<feature type="domain" description="STAS" evidence="4">
    <location>
        <begin position="138"/>
        <end position="251"/>
    </location>
</feature>
<sequence>MVSFDEQLTISEKESMHHHIVECSFETTVIHSDHTILYINEAGAEFFGGNKKEIIGANVVEVFTEEYRDFIVQRIYRGQEDKQVGKLVETAVYRIDGTVVEVELFCHPVMYGDTEAIQSTIRDITEKKRLEKELHKVMMPFVPVKEGIAILPLVGEIDALRSAYLKENFCTYFQNEKVEHLIIDVSGIYAMTSEVIELMNKFVKMLMLMGIKTICTGIRPEIAWNIVSTNCNQSMLSIPTMATVKEAIDYLE</sequence>
<dbReference type="CDD" id="cd07041">
    <property type="entry name" value="STAS_RsbR_RsbS_like"/>
    <property type="match status" value="1"/>
</dbReference>
<feature type="domain" description="PAS" evidence="2">
    <location>
        <begin position="29"/>
        <end position="82"/>
    </location>
</feature>
<dbReference type="RefSeq" id="WP_244747168.1">
    <property type="nucleotide sequence ID" value="NZ_CP095071.1"/>
</dbReference>
<evidence type="ECO:0000313" key="6">
    <source>
        <dbReference type="Proteomes" id="UP000831537"/>
    </source>
</evidence>
<dbReference type="InterPro" id="IPR001313">
    <property type="entry name" value="Pumilio_RNA-bd_rpt"/>
</dbReference>
<name>A0ABY4GQX0_9BACI</name>
<dbReference type="InterPro" id="IPR000700">
    <property type="entry name" value="PAS-assoc_C"/>
</dbReference>
<evidence type="ECO:0000259" key="2">
    <source>
        <dbReference type="PROSITE" id="PS50112"/>
    </source>
</evidence>
<dbReference type="SMART" id="SM00091">
    <property type="entry name" value="PAS"/>
    <property type="match status" value="1"/>
</dbReference>
<evidence type="ECO:0000259" key="3">
    <source>
        <dbReference type="PROSITE" id="PS50113"/>
    </source>
</evidence>
<dbReference type="PROSITE" id="PS50112">
    <property type="entry name" value="PAS"/>
    <property type="match status" value="1"/>
</dbReference>
<dbReference type="SUPFAM" id="SSF55785">
    <property type="entry name" value="PYP-like sensor domain (PAS domain)"/>
    <property type="match status" value="1"/>
</dbReference>
<protein>
    <submittedName>
        <fullName evidence="5">PAS domain S-box protein</fullName>
    </submittedName>
</protein>
<dbReference type="InterPro" id="IPR036513">
    <property type="entry name" value="STAS_dom_sf"/>
</dbReference>
<dbReference type="PROSITE" id="PS50801">
    <property type="entry name" value="STAS"/>
    <property type="match status" value="1"/>
</dbReference>
<evidence type="ECO:0000259" key="4">
    <source>
        <dbReference type="PROSITE" id="PS50801"/>
    </source>
</evidence>
<dbReference type="Gene3D" id="3.30.750.24">
    <property type="entry name" value="STAS domain"/>
    <property type="match status" value="1"/>
</dbReference>
<dbReference type="InterPro" id="IPR000014">
    <property type="entry name" value="PAS"/>
</dbReference>
<gene>
    <name evidence="5" type="ORF">MUN87_07900</name>
</gene>
<dbReference type="CDD" id="cd00130">
    <property type="entry name" value="PAS"/>
    <property type="match status" value="1"/>
</dbReference>
<dbReference type="PANTHER" id="PTHR33745">
    <property type="entry name" value="RSBT ANTAGONIST PROTEIN RSBS-RELATED"/>
    <property type="match status" value="1"/>
</dbReference>
<dbReference type="InterPro" id="IPR002645">
    <property type="entry name" value="STAS_dom"/>
</dbReference>
<dbReference type="PROSITE" id="PS50302">
    <property type="entry name" value="PUM"/>
    <property type="match status" value="1"/>
</dbReference>
<proteinExistence type="predicted"/>
<keyword evidence="1" id="KW-0677">Repeat</keyword>
<dbReference type="Pfam" id="PF13426">
    <property type="entry name" value="PAS_9"/>
    <property type="match status" value="1"/>
</dbReference>
<dbReference type="PANTHER" id="PTHR33745:SF8">
    <property type="entry name" value="BLUE-LIGHT PHOTORECEPTOR"/>
    <property type="match status" value="1"/>
</dbReference>
<reference evidence="5 6" key="1">
    <citation type="submission" date="2022-04" db="EMBL/GenBank/DDBJ databases">
        <title>Gracilibacillus sp. isolated from saltern.</title>
        <authorList>
            <person name="Won M."/>
            <person name="Lee C.-M."/>
            <person name="Woen H.-Y."/>
            <person name="Kwon S.-W."/>
        </authorList>
    </citation>
    <scope>NUCLEOTIDE SEQUENCE [LARGE SCALE GENOMIC DNA]</scope>
    <source>
        <strain evidence="5 6">SSPM10-3</strain>
    </source>
</reference>
<dbReference type="Proteomes" id="UP000831537">
    <property type="component" value="Chromosome"/>
</dbReference>
<dbReference type="InterPro" id="IPR051932">
    <property type="entry name" value="Bact_StressResp_Reg"/>
</dbReference>
<dbReference type="InterPro" id="IPR035965">
    <property type="entry name" value="PAS-like_dom_sf"/>
</dbReference>
<dbReference type="NCBIfam" id="TIGR00229">
    <property type="entry name" value="sensory_box"/>
    <property type="match status" value="1"/>
</dbReference>
<evidence type="ECO:0000256" key="1">
    <source>
        <dbReference type="ARBA" id="ARBA00022737"/>
    </source>
</evidence>
<dbReference type="PROSITE" id="PS50113">
    <property type="entry name" value="PAC"/>
    <property type="match status" value="1"/>
</dbReference>
<keyword evidence="6" id="KW-1185">Reference proteome</keyword>
<evidence type="ECO:0000313" key="5">
    <source>
        <dbReference type="EMBL" id="UOQ86798.1"/>
    </source>
</evidence>